<accession>A0ABW4SYK3</accession>
<evidence type="ECO:0000256" key="1">
    <source>
        <dbReference type="SAM" id="SignalP"/>
    </source>
</evidence>
<dbReference type="PROSITE" id="PS51257">
    <property type="entry name" value="PROKAR_LIPOPROTEIN"/>
    <property type="match status" value="1"/>
</dbReference>
<evidence type="ECO:0008006" key="4">
    <source>
        <dbReference type="Google" id="ProtNLM"/>
    </source>
</evidence>
<feature type="chain" id="PRO_5046912479" description="Lipoprotein" evidence="1">
    <location>
        <begin position="24"/>
        <end position="158"/>
    </location>
</feature>
<keyword evidence="3" id="KW-1185">Reference proteome</keyword>
<evidence type="ECO:0000313" key="3">
    <source>
        <dbReference type="Proteomes" id="UP001597368"/>
    </source>
</evidence>
<gene>
    <name evidence="2" type="ORF">ACFSKW_21550</name>
</gene>
<evidence type="ECO:0000313" key="2">
    <source>
        <dbReference type="EMBL" id="MFD1934054.1"/>
    </source>
</evidence>
<dbReference type="EMBL" id="JBHUFV010000033">
    <property type="protein sequence ID" value="MFD1934054.1"/>
    <property type="molecule type" value="Genomic_DNA"/>
</dbReference>
<proteinExistence type="predicted"/>
<dbReference type="RefSeq" id="WP_379574099.1">
    <property type="nucleotide sequence ID" value="NZ_JBHUFV010000033.1"/>
</dbReference>
<feature type="signal peptide" evidence="1">
    <location>
        <begin position="1"/>
        <end position="23"/>
    </location>
</feature>
<protein>
    <recommendedName>
        <fullName evidence="4">Lipoprotein</fullName>
    </recommendedName>
</protein>
<keyword evidence="1" id="KW-0732">Signal</keyword>
<reference evidence="3" key="1">
    <citation type="journal article" date="2019" name="Int. J. Syst. Evol. Microbiol.">
        <title>The Global Catalogue of Microorganisms (GCM) 10K type strain sequencing project: providing services to taxonomists for standard genome sequencing and annotation.</title>
        <authorList>
            <consortium name="The Broad Institute Genomics Platform"/>
            <consortium name="The Broad Institute Genome Sequencing Center for Infectious Disease"/>
            <person name="Wu L."/>
            <person name="Ma J."/>
        </authorList>
    </citation>
    <scope>NUCLEOTIDE SEQUENCE [LARGE SCALE GENOMIC DNA]</scope>
    <source>
        <strain evidence="3">ICMP 6774ER</strain>
    </source>
</reference>
<comment type="caution">
    <text evidence="2">The sequence shown here is derived from an EMBL/GenBank/DDBJ whole genome shotgun (WGS) entry which is preliminary data.</text>
</comment>
<organism evidence="2 3">
    <name type="scientific">Nonomuraea mangrovi</name>
    <dbReference type="NCBI Taxonomy" id="2316207"/>
    <lineage>
        <taxon>Bacteria</taxon>
        <taxon>Bacillati</taxon>
        <taxon>Actinomycetota</taxon>
        <taxon>Actinomycetes</taxon>
        <taxon>Streptosporangiales</taxon>
        <taxon>Streptosporangiaceae</taxon>
        <taxon>Nonomuraea</taxon>
    </lineage>
</organism>
<dbReference type="Proteomes" id="UP001597368">
    <property type="component" value="Unassembled WGS sequence"/>
</dbReference>
<name>A0ABW4SYK3_9ACTN</name>
<sequence>MNNMRWMLALVPLALVACGGASETSEIYQRVMQGKAPIGEVLSVSDPPVRLWFARTTDEDGDVRLCGPASCGHDLSDRPEPAWAEAREDDLYYGAARSGVAGVRAVTAEGIRVDGTVHRPEGAPLAIWTVTVHGATVRAFEFVDGSGQPVATASVSGM</sequence>